<proteinExistence type="predicted"/>
<dbReference type="EMBL" id="BK014659">
    <property type="protein sequence ID" value="DAD66398.1"/>
    <property type="molecule type" value="Genomic_DNA"/>
</dbReference>
<protein>
    <submittedName>
        <fullName evidence="1">Uncharacterized protein</fullName>
    </submittedName>
</protein>
<sequence>MQGGYCTEIPHARPCALLYYAREVKPCGLVAGGWTHHERHKSKAHALSRRIFFTLKINDLPPNLNKINPNILKFNKLVIPLQCKG</sequence>
<evidence type="ECO:0000313" key="1">
    <source>
        <dbReference type="EMBL" id="DAD66398.1"/>
    </source>
</evidence>
<reference evidence="1" key="1">
    <citation type="journal article" date="2021" name="Proc. Natl. Acad. Sci. U.S.A.">
        <title>A Catalog of Tens of Thousands of Viruses from Human Metagenomes Reveals Hidden Associations with Chronic Diseases.</title>
        <authorList>
            <person name="Tisza M.J."/>
            <person name="Buck C.B."/>
        </authorList>
    </citation>
    <scope>NUCLEOTIDE SEQUENCE</scope>
    <source>
        <strain evidence="1">Ct4T77</strain>
    </source>
</reference>
<name>A0A8S5L918_9CAUD</name>
<accession>A0A8S5L918</accession>
<organism evidence="1">
    <name type="scientific">Siphoviridae sp. ct4T77</name>
    <dbReference type="NCBI Taxonomy" id="2823563"/>
    <lineage>
        <taxon>Viruses</taxon>
        <taxon>Duplodnaviria</taxon>
        <taxon>Heunggongvirae</taxon>
        <taxon>Uroviricota</taxon>
        <taxon>Caudoviricetes</taxon>
    </lineage>
</organism>